<proteinExistence type="predicted"/>
<reference evidence="2" key="1">
    <citation type="submission" date="2016-02" db="EMBL/GenBank/DDBJ databases">
        <title>WGS assembly of Manihot esculenta.</title>
        <authorList>
            <person name="Bredeson J.V."/>
            <person name="Prochnik S.E."/>
            <person name="Lyons J.B."/>
            <person name="Schmutz J."/>
            <person name="Grimwood J."/>
            <person name="Vrebalov J."/>
            <person name="Bart R.S."/>
            <person name="Amuge T."/>
            <person name="Ferguson M.E."/>
            <person name="Green R."/>
            <person name="Putnam N."/>
            <person name="Stites J."/>
            <person name="Rounsley S."/>
            <person name="Rokhsar D.S."/>
        </authorList>
    </citation>
    <scope>NUCLEOTIDE SEQUENCE [LARGE SCALE GENOMIC DNA]</scope>
    <source>
        <tissue evidence="2">Leaf</tissue>
    </source>
</reference>
<feature type="transmembrane region" description="Helical" evidence="1">
    <location>
        <begin position="24"/>
        <end position="54"/>
    </location>
</feature>
<keyword evidence="1" id="KW-0812">Transmembrane</keyword>
<evidence type="ECO:0000256" key="1">
    <source>
        <dbReference type="SAM" id="Phobius"/>
    </source>
</evidence>
<sequence>MTRPYGVSSSNLLLSMDYTHQQPLFSVFIFCMRVVFIIWPPLIVGVVVLIWMVLVRNLLFSCIV</sequence>
<accession>A0A2C9UXD8</accession>
<gene>
    <name evidence="2" type="ORF">MANES_12G122500</name>
</gene>
<keyword evidence="1" id="KW-1133">Transmembrane helix</keyword>
<evidence type="ECO:0000313" key="2">
    <source>
        <dbReference type="EMBL" id="OAY35696.1"/>
    </source>
</evidence>
<protein>
    <submittedName>
        <fullName evidence="2">Uncharacterized protein</fullName>
    </submittedName>
</protein>
<name>A0A2C9UXD8_MANES</name>
<keyword evidence="1" id="KW-0472">Membrane</keyword>
<organism evidence="2">
    <name type="scientific">Manihot esculenta</name>
    <name type="common">Cassava</name>
    <name type="synonym">Jatropha manihot</name>
    <dbReference type="NCBI Taxonomy" id="3983"/>
    <lineage>
        <taxon>Eukaryota</taxon>
        <taxon>Viridiplantae</taxon>
        <taxon>Streptophyta</taxon>
        <taxon>Embryophyta</taxon>
        <taxon>Tracheophyta</taxon>
        <taxon>Spermatophyta</taxon>
        <taxon>Magnoliopsida</taxon>
        <taxon>eudicotyledons</taxon>
        <taxon>Gunneridae</taxon>
        <taxon>Pentapetalae</taxon>
        <taxon>rosids</taxon>
        <taxon>fabids</taxon>
        <taxon>Malpighiales</taxon>
        <taxon>Euphorbiaceae</taxon>
        <taxon>Crotonoideae</taxon>
        <taxon>Manihoteae</taxon>
        <taxon>Manihot</taxon>
    </lineage>
</organism>
<dbReference type="EMBL" id="CM004398">
    <property type="protein sequence ID" value="OAY35696.1"/>
    <property type="molecule type" value="Genomic_DNA"/>
</dbReference>
<dbReference type="AlphaFoldDB" id="A0A2C9UXD8"/>